<reference evidence="3" key="1">
    <citation type="submission" date="2017-08" db="EMBL/GenBank/DDBJ databases">
        <title>Direct submision.</title>
        <authorList>
            <person name="Kim S.-J."/>
            <person name="Rhee S.-K."/>
        </authorList>
    </citation>
    <scope>NUCLEOTIDE SEQUENCE [LARGE SCALE GENOMIC DNA]</scope>
    <source>
        <strain evidence="3">GI5</strain>
    </source>
</reference>
<dbReference type="InterPro" id="IPR010293">
    <property type="entry name" value="Sbt_1"/>
</dbReference>
<gene>
    <name evidence="2" type="ORF">Kalk_13090</name>
</gene>
<dbReference type="KEGG" id="kak:Kalk_13090"/>
<feature type="transmembrane region" description="Helical" evidence="1">
    <location>
        <begin position="163"/>
        <end position="185"/>
    </location>
</feature>
<keyword evidence="1" id="KW-0472">Membrane</keyword>
<feature type="transmembrane region" description="Helical" evidence="1">
    <location>
        <begin position="280"/>
        <end position="309"/>
    </location>
</feature>
<keyword evidence="3" id="KW-1185">Reference proteome</keyword>
<evidence type="ECO:0000313" key="3">
    <source>
        <dbReference type="Proteomes" id="UP000235116"/>
    </source>
</evidence>
<evidence type="ECO:0000256" key="1">
    <source>
        <dbReference type="SAM" id="Phobius"/>
    </source>
</evidence>
<dbReference type="EMBL" id="CP022684">
    <property type="protein sequence ID" value="AUM13300.1"/>
    <property type="molecule type" value="Genomic_DNA"/>
</dbReference>
<feature type="transmembrane region" description="Helical" evidence="1">
    <location>
        <begin position="219"/>
        <end position="239"/>
    </location>
</feature>
<dbReference type="Pfam" id="PF05982">
    <property type="entry name" value="Sbt_1"/>
    <property type="match status" value="1"/>
</dbReference>
<sequence>MTLDIVVAFFVLGAVGRLLKADLVFPAGLHQSLTVFLMLAIGLKGGEALAQHGSAELLLQGVGVVLMGVVLTLLAFPLLRWFGEFSRLDAASIAAHYGSVSVGTYAVAVAFLETRGIEYEAYFPLFVALLEVPAIVVGILLAKGSAESFRWRPVLAEISRSQGLFLMVGGLLVGALAADQVGAIGPLFKDLFKGVLALFLLDMGVLAASRFADLKTHGAFVVAFGVAVPLLGAALGGVLGGVMQLSAGGVVMLAVLGASSSYIAVPAAMRSALPDANHGLAITASLGVTFPFNVMIGIPLYCAFILWFMS</sequence>
<name>A0A2K9LM38_9GAMM</name>
<dbReference type="RefSeq" id="WP_101894678.1">
    <property type="nucleotide sequence ID" value="NZ_CP022684.1"/>
</dbReference>
<dbReference type="AlphaFoldDB" id="A0A2K9LM38"/>
<dbReference type="OrthoDB" id="345121at2"/>
<feature type="transmembrane region" description="Helical" evidence="1">
    <location>
        <begin position="57"/>
        <end position="79"/>
    </location>
</feature>
<proteinExistence type="predicted"/>
<feature type="transmembrane region" description="Helical" evidence="1">
    <location>
        <begin position="245"/>
        <end position="268"/>
    </location>
</feature>
<accession>A0A2K9LM38</accession>
<keyword evidence="1" id="KW-0812">Transmembrane</keyword>
<evidence type="ECO:0000313" key="2">
    <source>
        <dbReference type="EMBL" id="AUM13300.1"/>
    </source>
</evidence>
<keyword evidence="1" id="KW-1133">Transmembrane helix</keyword>
<dbReference type="Proteomes" id="UP000235116">
    <property type="component" value="Chromosome"/>
</dbReference>
<protein>
    <submittedName>
        <fullName evidence="2">Sodium-dependent bicarbonate transport family permease</fullName>
    </submittedName>
</protein>
<organism evidence="2 3">
    <name type="scientific">Ketobacter alkanivorans</name>
    <dbReference type="NCBI Taxonomy" id="1917421"/>
    <lineage>
        <taxon>Bacteria</taxon>
        <taxon>Pseudomonadati</taxon>
        <taxon>Pseudomonadota</taxon>
        <taxon>Gammaproteobacteria</taxon>
        <taxon>Pseudomonadales</taxon>
        <taxon>Ketobacteraceae</taxon>
        <taxon>Ketobacter</taxon>
    </lineage>
</organism>
<feature type="transmembrane region" description="Helical" evidence="1">
    <location>
        <begin position="121"/>
        <end position="142"/>
    </location>
</feature>
<dbReference type="PANTHER" id="PTHR40400:SF1">
    <property type="entry name" value="SLR1512 PROTEIN"/>
    <property type="match status" value="1"/>
</dbReference>
<dbReference type="PANTHER" id="PTHR40400">
    <property type="entry name" value="SLR1512 PROTEIN"/>
    <property type="match status" value="1"/>
</dbReference>